<reference evidence="2" key="1">
    <citation type="journal article" date="2015" name="Nat. Genet.">
        <title>The genome and transcriptome of the zoonotic hookworm Ancylostoma ceylanicum identify infection-specific gene families.</title>
        <authorList>
            <person name="Schwarz E.M."/>
            <person name="Hu Y."/>
            <person name="Antoshechkin I."/>
            <person name="Miller M.M."/>
            <person name="Sternberg P.W."/>
            <person name="Aroian R.V."/>
        </authorList>
    </citation>
    <scope>NUCLEOTIDE SEQUENCE</scope>
    <source>
        <strain evidence="2">HY135</strain>
    </source>
</reference>
<dbReference type="Pfam" id="PF03318">
    <property type="entry name" value="ETX_MTX2"/>
    <property type="match status" value="1"/>
</dbReference>
<dbReference type="Proteomes" id="UP000024635">
    <property type="component" value="Unassembled WGS sequence"/>
</dbReference>
<gene>
    <name evidence="1" type="primary">Acey_s0434.g1399</name>
    <name evidence="1" type="synonym">Acey-lin-24</name>
    <name evidence="1" type="ORF">Y032_0434g1399</name>
</gene>
<evidence type="ECO:0000313" key="2">
    <source>
        <dbReference type="Proteomes" id="UP000024635"/>
    </source>
</evidence>
<keyword evidence="2" id="KW-1185">Reference proteome</keyword>
<dbReference type="AlphaFoldDB" id="A0A016X006"/>
<dbReference type="OrthoDB" id="5819442at2759"/>
<dbReference type="Gene3D" id="2.170.15.10">
    <property type="entry name" value="Proaerolysin, chain A, domain 3"/>
    <property type="match status" value="1"/>
</dbReference>
<evidence type="ECO:0000313" key="1">
    <source>
        <dbReference type="EMBL" id="EYC45255.1"/>
    </source>
</evidence>
<dbReference type="STRING" id="53326.A0A016X006"/>
<sequence length="303" mass="35151">MNHVDVDQLLEDYAWSHFKDIQSLRKTRLDDFKSLERDDCEFIIFRSKSTKLETHASRRLLMVDVLTPYETTHLQHNKKNLSWINEEPQYTEFVPVGAKPYTLFKSIYTNNTNRPQEYSFKTERTTESLCSIAREQGYTMGAEAELTLKTPCEIAELKAGFKHEMHFNTLNENCQTEILTWGVDSNVQVPPHYCTEASIVIEEMNYKGAYSVVTKLSGTVVISIRRRKDGALVLPIRVNIVEVFLSHLESPHCRKEVKQVVTIEQRKVVRLLSKGTCHFQFAMKQRIDLKEDPITMGKEIMID</sequence>
<dbReference type="PANTHER" id="PTHR39369:SF5">
    <property type="entry name" value="CABIT DOMAIN-CONTAINING PROTEIN"/>
    <property type="match status" value="1"/>
</dbReference>
<dbReference type="PANTHER" id="PTHR39369">
    <property type="entry name" value="LIN-24 (TWENTY-FOUR) LIKE"/>
    <property type="match status" value="1"/>
</dbReference>
<dbReference type="InterPro" id="IPR004991">
    <property type="entry name" value="Aerolysin-like"/>
</dbReference>
<accession>A0A016X006</accession>
<dbReference type="CDD" id="cd20237">
    <property type="entry name" value="PFM_LIN24-like"/>
    <property type="match status" value="1"/>
</dbReference>
<comment type="caution">
    <text evidence="1">The sequence shown here is derived from an EMBL/GenBank/DDBJ whole genome shotgun (WGS) entry which is preliminary data.</text>
</comment>
<protein>
    <submittedName>
        <fullName evidence="1">Uncharacterized protein</fullName>
    </submittedName>
</protein>
<organism evidence="1 2">
    <name type="scientific">Ancylostoma ceylanicum</name>
    <dbReference type="NCBI Taxonomy" id="53326"/>
    <lineage>
        <taxon>Eukaryota</taxon>
        <taxon>Metazoa</taxon>
        <taxon>Ecdysozoa</taxon>
        <taxon>Nematoda</taxon>
        <taxon>Chromadorea</taxon>
        <taxon>Rhabditida</taxon>
        <taxon>Rhabditina</taxon>
        <taxon>Rhabditomorpha</taxon>
        <taxon>Strongyloidea</taxon>
        <taxon>Ancylostomatidae</taxon>
        <taxon>Ancylostomatinae</taxon>
        <taxon>Ancylostoma</taxon>
    </lineage>
</organism>
<name>A0A016X006_9BILA</name>
<proteinExistence type="predicted"/>
<dbReference type="SUPFAM" id="SSF56973">
    <property type="entry name" value="Aerolisin/ETX pore-forming domain"/>
    <property type="match status" value="1"/>
</dbReference>
<dbReference type="EMBL" id="JARK01000034">
    <property type="protein sequence ID" value="EYC45255.1"/>
    <property type="molecule type" value="Genomic_DNA"/>
</dbReference>